<evidence type="ECO:0000256" key="1">
    <source>
        <dbReference type="SAM" id="Phobius"/>
    </source>
</evidence>
<dbReference type="Proteomes" id="UP001596512">
    <property type="component" value="Unassembled WGS sequence"/>
</dbReference>
<keyword evidence="1" id="KW-1133">Transmembrane helix</keyword>
<keyword evidence="3" id="KW-1185">Reference proteome</keyword>
<proteinExistence type="predicted"/>
<comment type="caution">
    <text evidence="2">The sequence shown here is derived from an EMBL/GenBank/DDBJ whole genome shotgun (WGS) entry which is preliminary data.</text>
</comment>
<gene>
    <name evidence="2" type="ORF">ACFQV2_34680</name>
</gene>
<name>A0ABW2TV87_9PSEU</name>
<evidence type="ECO:0000313" key="3">
    <source>
        <dbReference type="Proteomes" id="UP001596512"/>
    </source>
</evidence>
<organism evidence="2 3">
    <name type="scientific">Actinokineospora soli</name>
    <dbReference type="NCBI Taxonomy" id="1048753"/>
    <lineage>
        <taxon>Bacteria</taxon>
        <taxon>Bacillati</taxon>
        <taxon>Actinomycetota</taxon>
        <taxon>Actinomycetes</taxon>
        <taxon>Pseudonocardiales</taxon>
        <taxon>Pseudonocardiaceae</taxon>
        <taxon>Actinokineospora</taxon>
    </lineage>
</organism>
<sequence>MSGVSAALAQAATVSEGGVLVGILAVAVGGGGVLLGLLRRRKTAVKKPVALPAPRVPAIADDRARS</sequence>
<feature type="transmembrane region" description="Helical" evidence="1">
    <location>
        <begin position="20"/>
        <end position="38"/>
    </location>
</feature>
<protein>
    <recommendedName>
        <fullName evidence="4">LPXTG-motif cell wall anchor domain-containing protein</fullName>
    </recommendedName>
</protein>
<evidence type="ECO:0000313" key="2">
    <source>
        <dbReference type="EMBL" id="MFC7617790.1"/>
    </source>
</evidence>
<accession>A0ABW2TV87</accession>
<keyword evidence="1" id="KW-0812">Transmembrane</keyword>
<evidence type="ECO:0008006" key="4">
    <source>
        <dbReference type="Google" id="ProtNLM"/>
    </source>
</evidence>
<reference evidence="3" key="1">
    <citation type="journal article" date="2019" name="Int. J. Syst. Evol. Microbiol.">
        <title>The Global Catalogue of Microorganisms (GCM) 10K type strain sequencing project: providing services to taxonomists for standard genome sequencing and annotation.</title>
        <authorList>
            <consortium name="The Broad Institute Genomics Platform"/>
            <consortium name="The Broad Institute Genome Sequencing Center for Infectious Disease"/>
            <person name="Wu L."/>
            <person name="Ma J."/>
        </authorList>
    </citation>
    <scope>NUCLEOTIDE SEQUENCE [LARGE SCALE GENOMIC DNA]</scope>
    <source>
        <strain evidence="3">JCM 17695</strain>
    </source>
</reference>
<dbReference type="EMBL" id="JBHTEY010000004">
    <property type="protein sequence ID" value="MFC7617790.1"/>
    <property type="molecule type" value="Genomic_DNA"/>
</dbReference>
<keyword evidence="1" id="KW-0472">Membrane</keyword>